<dbReference type="Gene3D" id="1.10.10.1450">
    <property type="match status" value="1"/>
</dbReference>
<proteinExistence type="predicted"/>
<dbReference type="Gene3D" id="3.30.420.10">
    <property type="entry name" value="Ribonuclease H-like superfamily/Ribonuclease H"/>
    <property type="match status" value="2"/>
</dbReference>
<dbReference type="InterPro" id="IPR036397">
    <property type="entry name" value="RNaseH_sf"/>
</dbReference>
<dbReference type="PANTHER" id="PTHR46060">
    <property type="entry name" value="MARINER MOS1 TRANSPOSASE-LIKE PROTEIN"/>
    <property type="match status" value="1"/>
</dbReference>
<evidence type="ECO:0000313" key="3">
    <source>
        <dbReference type="EMBL" id="UYV78872.1"/>
    </source>
</evidence>
<gene>
    <name evidence="3" type="ORF">LAZ67_17000089</name>
</gene>
<dbReference type="PANTHER" id="PTHR46060:SF1">
    <property type="entry name" value="MARINER MOS1 TRANSPOSASE-LIKE PROTEIN"/>
    <property type="match status" value="1"/>
</dbReference>
<accession>A0ABY6LF83</accession>
<dbReference type="Proteomes" id="UP001235939">
    <property type="component" value="Chromosome 17"/>
</dbReference>
<evidence type="ECO:0000313" key="4">
    <source>
        <dbReference type="Proteomes" id="UP001235939"/>
    </source>
</evidence>
<feature type="region of interest" description="Disordered" evidence="1">
    <location>
        <begin position="198"/>
        <end position="218"/>
    </location>
</feature>
<dbReference type="InterPro" id="IPR001888">
    <property type="entry name" value="Transposase_1"/>
</dbReference>
<keyword evidence="4" id="KW-1185">Reference proteome</keyword>
<name>A0ABY6LF83_9ARAC</name>
<dbReference type="InterPro" id="IPR041426">
    <property type="entry name" value="Mos1_HTH"/>
</dbReference>
<evidence type="ECO:0000259" key="2">
    <source>
        <dbReference type="Pfam" id="PF17906"/>
    </source>
</evidence>
<organism evidence="3 4">
    <name type="scientific">Cordylochernes scorpioides</name>
    <dbReference type="NCBI Taxonomy" id="51811"/>
    <lineage>
        <taxon>Eukaryota</taxon>
        <taxon>Metazoa</taxon>
        <taxon>Ecdysozoa</taxon>
        <taxon>Arthropoda</taxon>
        <taxon>Chelicerata</taxon>
        <taxon>Arachnida</taxon>
        <taxon>Pseudoscorpiones</taxon>
        <taxon>Cheliferoidea</taxon>
        <taxon>Chernetidae</taxon>
        <taxon>Cordylochernes</taxon>
    </lineage>
</organism>
<dbReference type="InterPro" id="IPR052709">
    <property type="entry name" value="Transposase-MT_Hybrid"/>
</dbReference>
<reference evidence="3 4" key="1">
    <citation type="submission" date="2022-01" db="EMBL/GenBank/DDBJ databases">
        <title>A chromosomal length assembly of Cordylochernes scorpioides.</title>
        <authorList>
            <person name="Zeh D."/>
            <person name="Zeh J."/>
        </authorList>
    </citation>
    <scope>NUCLEOTIDE SEQUENCE [LARGE SCALE GENOMIC DNA]</scope>
    <source>
        <strain evidence="3">IN4F17</strain>
        <tissue evidence="3">Whole Body</tissue>
    </source>
</reference>
<feature type="region of interest" description="Disordered" evidence="1">
    <location>
        <begin position="241"/>
        <end position="284"/>
    </location>
</feature>
<dbReference type="Pfam" id="PF17906">
    <property type="entry name" value="HTH_48"/>
    <property type="match status" value="1"/>
</dbReference>
<feature type="domain" description="Mos1 transposase HTH" evidence="2">
    <location>
        <begin position="5"/>
        <end position="49"/>
    </location>
</feature>
<protein>
    <recommendedName>
        <fullName evidence="2">Mos1 transposase HTH domain-containing protein</fullName>
    </recommendedName>
</protein>
<evidence type="ECO:0000256" key="1">
    <source>
        <dbReference type="SAM" id="MobiDB-lite"/>
    </source>
</evidence>
<feature type="compositionally biased region" description="Polar residues" evidence="1">
    <location>
        <begin position="205"/>
        <end position="218"/>
    </location>
</feature>
<sequence>MEDQRICTKFCVKNGFKGAGIFCMLQTAYGDAVMSLRRVFEWYKRFEEGREESRQRGRPFTLTTPKKVDKVLELVREDRQITVREVAEEAGISFGSTQSIMKDILGIYGFDSETTQQASEWRFKNEQRPKKARKAPSKVKVMLTVFFDYQGIVHHEFQQQGSTITPDSYLGVLMRLREAIRQKRPELWRSKSWISTTITRRRTQPSKSRSSYRTTQPLCSPNPPTVPIWYPATFSSLESSKKVKGSEISEHRRDQSGIEEGHEGDPENRLLEIGPSKKTTNPNLHKLNFVSKRPRQDPHDLTIAQSQRRVVIFNADLYLKQLSRVYEVLKTRYSALINRKRVFLQHDNAQAHRARFTTNRIKDLEGIEVLPHPTYSPDIAPYYYALFRSMATFIMGRHFETFQDVKIACRNFFETKPRE</sequence>
<dbReference type="Pfam" id="PF01359">
    <property type="entry name" value="Transposase_1"/>
    <property type="match status" value="1"/>
</dbReference>
<feature type="compositionally biased region" description="Basic and acidic residues" evidence="1">
    <location>
        <begin position="241"/>
        <end position="270"/>
    </location>
</feature>
<dbReference type="EMBL" id="CP092879">
    <property type="protein sequence ID" value="UYV78872.1"/>
    <property type="molecule type" value="Genomic_DNA"/>
</dbReference>